<evidence type="ECO:0000256" key="5">
    <source>
        <dbReference type="ARBA" id="ARBA00023159"/>
    </source>
</evidence>
<dbReference type="SMART" id="SM00339">
    <property type="entry name" value="FH"/>
    <property type="match status" value="1"/>
</dbReference>
<dbReference type="InterPro" id="IPR036388">
    <property type="entry name" value="WH-like_DNA-bd_sf"/>
</dbReference>
<proteinExistence type="predicted"/>
<evidence type="ECO:0000256" key="6">
    <source>
        <dbReference type="ARBA" id="ARBA00023163"/>
    </source>
</evidence>
<organism evidence="15 16">
    <name type="scientific">Notechis scutatus</name>
    <name type="common">mainland tiger snake</name>
    <dbReference type="NCBI Taxonomy" id="8663"/>
    <lineage>
        <taxon>Eukaryota</taxon>
        <taxon>Metazoa</taxon>
        <taxon>Chordata</taxon>
        <taxon>Craniata</taxon>
        <taxon>Vertebrata</taxon>
        <taxon>Euteleostomi</taxon>
        <taxon>Lepidosauria</taxon>
        <taxon>Squamata</taxon>
        <taxon>Bifurcata</taxon>
        <taxon>Unidentata</taxon>
        <taxon>Episquamata</taxon>
        <taxon>Toxicofera</taxon>
        <taxon>Serpentes</taxon>
        <taxon>Colubroidea</taxon>
        <taxon>Elapidae</taxon>
        <taxon>Hydrophiinae</taxon>
        <taxon>Notechis</taxon>
    </lineage>
</organism>
<evidence type="ECO:0000256" key="2">
    <source>
        <dbReference type="ARBA" id="ARBA00022763"/>
    </source>
</evidence>
<dbReference type="Gene3D" id="1.10.10.10">
    <property type="entry name" value="Winged helix-like DNA-binding domain superfamily/Winged helix DNA-binding domain"/>
    <property type="match status" value="1"/>
</dbReference>
<feature type="region of interest" description="Disordered" evidence="13">
    <location>
        <begin position="194"/>
        <end position="223"/>
    </location>
</feature>
<dbReference type="PANTHER" id="PTHR46878:SF1">
    <property type="entry name" value="FORKHEAD BOX PROTEIN M1"/>
    <property type="match status" value="1"/>
</dbReference>
<dbReference type="InterPro" id="IPR036390">
    <property type="entry name" value="WH_DNA-bd_sf"/>
</dbReference>
<dbReference type="GeneID" id="113419705"/>
<feature type="region of interest" description="Disordered" evidence="13">
    <location>
        <begin position="581"/>
        <end position="602"/>
    </location>
</feature>
<feature type="compositionally biased region" description="Basic and acidic residues" evidence="13">
    <location>
        <begin position="201"/>
        <end position="210"/>
    </location>
</feature>
<name>A0A6J1UVM9_9SAUR</name>
<feature type="region of interest" description="Disordered" evidence="13">
    <location>
        <begin position="391"/>
        <end position="431"/>
    </location>
</feature>
<dbReference type="InterPro" id="IPR042839">
    <property type="entry name" value="FOXM1"/>
</dbReference>
<feature type="compositionally biased region" description="Basic residues" evidence="13">
    <location>
        <begin position="1"/>
        <end position="17"/>
    </location>
</feature>
<evidence type="ECO:0000313" key="16">
    <source>
        <dbReference type="RefSeq" id="XP_026535032.1"/>
    </source>
</evidence>
<feature type="region of interest" description="Disordered" evidence="13">
    <location>
        <begin position="70"/>
        <end position="143"/>
    </location>
</feature>
<sequence>MKSRSHQPLILKKRKSSRPGSPAEDEEARSPAGRLKQEQQGIACDLQGVPGGSPRQMAVAEDRFALINSRGVSRSPAPAETQSHKDLLAAEQCPRKDPALGSLSGKGSSSLGLDARPFQNISGSEEGSISANQGAPEEEKLAGLLSWTQEELDFLASQSLGSQEEERTSSEEAANSGLNSSLTNIHWLGKMTSTPLSSCSMKKDTEKENQTPKQKTIKSEGSPTAATVSSALWKESFSERPPYSYMAMIQFAINSTEKKRMMLKDIYTWIEDNFPYFKHVAKPGWKNSIRHNLSLHDMFVRETSANGKIAFWTIHPEANRYLTLDQVFKQQKRPTLDLQKNLKVTKAESQTSRPRIKPLLPRVSSYLVPVHFPASEPFHLQLPSRLPLPAGPTTLGTTQINTGERPAPKLLRSSEDPVLSPPPSSIKEEHYCGEESSSLTLWRPLEEGSCTDSGKPLAGVLSDVFHAQEWMSSFVPGWPVKEEPAGTGEEQTLCVQASPIKQKRQVTGLGSSPENKRQELGRSRRKQHLALSSSEEPVLLLPLGGGSTSFPMGHCPSSQEEPLGTLVCGPEEEPPVTCRLPIASTPNKTPINTSSPLAPTDPWRLTPSVNERSQVDFSSPRSSPLPFLSFQDNLDMEFNETPLRQSLGDSPQGPLLNADTGEIIAGLLNTSSPSSKVACEFAGDNSLLEDVVLDNMPENWSKLSLDISFPDPGNDNLETDLSWSQLLPQLK</sequence>
<dbReference type="GO" id="GO:0006281">
    <property type="term" value="P:DNA repair"/>
    <property type="evidence" value="ECO:0007669"/>
    <property type="project" value="UniProtKB-KW"/>
</dbReference>
<protein>
    <recommendedName>
        <fullName evidence="11">Forkhead box protein M1</fullName>
    </recommendedName>
</protein>
<comment type="function">
    <text evidence="10">Transcription factor regulating the expression of cell cycle genes essential for DNA replication and mitosis. Plays a role in the control of cell proliferation. Also plays a role in DNA break repair, participating in the DNA damage checkpoint response. Promotes transcription of PHB2.</text>
</comment>
<keyword evidence="2" id="KW-0227">DNA damage</keyword>
<dbReference type="GO" id="GO:0000086">
    <property type="term" value="P:G2/M transition of mitotic cell cycle"/>
    <property type="evidence" value="ECO:0007669"/>
    <property type="project" value="InterPro"/>
</dbReference>
<accession>A0A6J1UVM9</accession>
<keyword evidence="6" id="KW-0804">Transcription</keyword>
<dbReference type="PROSITE" id="PS00658">
    <property type="entry name" value="FORK_HEAD_2"/>
    <property type="match status" value="1"/>
</dbReference>
<dbReference type="PANTHER" id="PTHR46878">
    <property type="entry name" value="FORKHEAD BOX PROTEIN M1"/>
    <property type="match status" value="1"/>
</dbReference>
<dbReference type="FunFam" id="1.10.10.10:FF:000245">
    <property type="entry name" value="forkhead box protein M1 isoform X2"/>
    <property type="match status" value="1"/>
</dbReference>
<gene>
    <name evidence="16" type="primary">FOXM1</name>
</gene>
<evidence type="ECO:0000256" key="7">
    <source>
        <dbReference type="ARBA" id="ARBA00023204"/>
    </source>
</evidence>
<evidence type="ECO:0000256" key="4">
    <source>
        <dbReference type="ARBA" id="ARBA00023125"/>
    </source>
</evidence>
<dbReference type="Pfam" id="PF00250">
    <property type="entry name" value="Forkhead"/>
    <property type="match status" value="1"/>
</dbReference>
<dbReference type="GO" id="GO:0006357">
    <property type="term" value="P:regulation of transcription by RNA polymerase II"/>
    <property type="evidence" value="ECO:0007669"/>
    <property type="project" value="TreeGrafter"/>
</dbReference>
<dbReference type="CDD" id="cd20029">
    <property type="entry name" value="FH_FOXM"/>
    <property type="match status" value="1"/>
</dbReference>
<feature type="domain" description="Fork-head" evidence="14">
    <location>
        <begin position="240"/>
        <end position="333"/>
    </location>
</feature>
<keyword evidence="5" id="KW-0010">Activator</keyword>
<evidence type="ECO:0000256" key="11">
    <source>
        <dbReference type="ARBA" id="ARBA00072725"/>
    </source>
</evidence>
<feature type="compositionally biased region" description="Polar residues" evidence="13">
    <location>
        <begin position="584"/>
        <end position="597"/>
    </location>
</feature>
<dbReference type="SUPFAM" id="SSF46785">
    <property type="entry name" value="Winged helix' DNA-binding domain"/>
    <property type="match status" value="1"/>
</dbReference>
<evidence type="ECO:0000256" key="13">
    <source>
        <dbReference type="SAM" id="MobiDB-lite"/>
    </source>
</evidence>
<dbReference type="GO" id="GO:0042127">
    <property type="term" value="P:regulation of cell population proliferation"/>
    <property type="evidence" value="ECO:0007669"/>
    <property type="project" value="TreeGrafter"/>
</dbReference>
<evidence type="ECO:0000259" key="14">
    <source>
        <dbReference type="PROSITE" id="PS50039"/>
    </source>
</evidence>
<dbReference type="InterPro" id="IPR001766">
    <property type="entry name" value="Fork_head_dom"/>
</dbReference>
<evidence type="ECO:0000256" key="1">
    <source>
        <dbReference type="ARBA" id="ARBA00004123"/>
    </source>
</evidence>
<dbReference type="InterPro" id="IPR030456">
    <property type="entry name" value="TF_fork_head_CS_2"/>
</dbReference>
<dbReference type="PRINTS" id="PR00053">
    <property type="entry name" value="FORKHEAD"/>
</dbReference>
<dbReference type="PROSITE" id="PS00657">
    <property type="entry name" value="FORK_HEAD_1"/>
    <property type="match status" value="1"/>
</dbReference>
<evidence type="ECO:0000256" key="3">
    <source>
        <dbReference type="ARBA" id="ARBA00023015"/>
    </source>
</evidence>
<dbReference type="GO" id="GO:0005634">
    <property type="term" value="C:nucleus"/>
    <property type="evidence" value="ECO:0007669"/>
    <property type="project" value="UniProtKB-SubCell"/>
</dbReference>
<dbReference type="PROSITE" id="PS50039">
    <property type="entry name" value="FORK_HEAD_3"/>
    <property type="match status" value="1"/>
</dbReference>
<feature type="compositionally biased region" description="Polar residues" evidence="13">
    <location>
        <begin position="211"/>
        <end position="223"/>
    </location>
</feature>
<dbReference type="InterPro" id="IPR047516">
    <property type="entry name" value="FH_FOXM1"/>
</dbReference>
<feature type="DNA-binding region" description="Fork-head" evidence="12">
    <location>
        <begin position="240"/>
        <end position="333"/>
    </location>
</feature>
<feature type="compositionally biased region" description="Basic and acidic residues" evidence="13">
    <location>
        <begin position="82"/>
        <end position="98"/>
    </location>
</feature>
<dbReference type="AlphaFoldDB" id="A0A6J1UVM9"/>
<evidence type="ECO:0000256" key="8">
    <source>
        <dbReference type="ARBA" id="ARBA00023242"/>
    </source>
</evidence>
<dbReference type="InterPro" id="IPR018122">
    <property type="entry name" value="TF_fork_head_CS_1"/>
</dbReference>
<keyword evidence="7" id="KW-0234">DNA repair</keyword>
<keyword evidence="3" id="KW-0805">Transcription regulation</keyword>
<keyword evidence="4 12" id="KW-0238">DNA-binding</keyword>
<dbReference type="CTD" id="2305"/>
<feature type="region of interest" description="Disordered" evidence="13">
    <location>
        <begin position="499"/>
        <end position="532"/>
    </location>
</feature>
<evidence type="ECO:0000256" key="9">
    <source>
        <dbReference type="ARBA" id="ARBA00023306"/>
    </source>
</evidence>
<evidence type="ECO:0000256" key="12">
    <source>
        <dbReference type="PROSITE-ProRule" id="PRU00089"/>
    </source>
</evidence>
<evidence type="ECO:0000313" key="15">
    <source>
        <dbReference type="Proteomes" id="UP000504612"/>
    </source>
</evidence>
<dbReference type="KEGG" id="nss:113419705"/>
<dbReference type="Proteomes" id="UP000504612">
    <property type="component" value="Unplaced"/>
</dbReference>
<dbReference type="GO" id="GO:0003700">
    <property type="term" value="F:DNA-binding transcription factor activity"/>
    <property type="evidence" value="ECO:0007669"/>
    <property type="project" value="InterPro"/>
</dbReference>
<keyword evidence="8 12" id="KW-0539">Nucleus</keyword>
<feature type="compositionally biased region" description="Low complexity" evidence="13">
    <location>
        <begin position="100"/>
        <end position="113"/>
    </location>
</feature>
<dbReference type="GO" id="GO:0000977">
    <property type="term" value="F:RNA polymerase II transcription regulatory region sequence-specific DNA binding"/>
    <property type="evidence" value="ECO:0007669"/>
    <property type="project" value="TreeGrafter"/>
</dbReference>
<dbReference type="RefSeq" id="XP_026535032.1">
    <property type="nucleotide sequence ID" value="XM_026679247.1"/>
</dbReference>
<feature type="region of interest" description="Disordered" evidence="13">
    <location>
        <begin position="1"/>
        <end position="57"/>
    </location>
</feature>
<feature type="region of interest" description="Disordered" evidence="13">
    <location>
        <begin position="158"/>
        <end position="177"/>
    </location>
</feature>
<keyword evidence="9" id="KW-0131">Cell cycle</keyword>
<reference evidence="16" key="1">
    <citation type="submission" date="2025-08" db="UniProtKB">
        <authorList>
            <consortium name="RefSeq"/>
        </authorList>
    </citation>
    <scope>IDENTIFICATION</scope>
</reference>
<comment type="subcellular location">
    <subcellularLocation>
        <location evidence="1 12">Nucleus</location>
    </subcellularLocation>
</comment>
<feature type="compositionally biased region" description="Polar residues" evidence="13">
    <location>
        <begin position="119"/>
        <end position="133"/>
    </location>
</feature>
<keyword evidence="15" id="KW-1185">Reference proteome</keyword>
<evidence type="ECO:0000256" key="10">
    <source>
        <dbReference type="ARBA" id="ARBA00053415"/>
    </source>
</evidence>